<dbReference type="InterPro" id="IPR006047">
    <property type="entry name" value="GH13_cat_dom"/>
</dbReference>
<organism evidence="2 3">
    <name type="scientific">Spirochaeta lutea</name>
    <dbReference type="NCBI Taxonomy" id="1480694"/>
    <lineage>
        <taxon>Bacteria</taxon>
        <taxon>Pseudomonadati</taxon>
        <taxon>Spirochaetota</taxon>
        <taxon>Spirochaetia</taxon>
        <taxon>Spirochaetales</taxon>
        <taxon>Spirochaetaceae</taxon>
        <taxon>Spirochaeta</taxon>
    </lineage>
</organism>
<dbReference type="EMBL" id="JNUP01000065">
    <property type="protein sequence ID" value="KGE71621.1"/>
    <property type="molecule type" value="Genomic_DNA"/>
</dbReference>
<dbReference type="Gene3D" id="3.20.20.80">
    <property type="entry name" value="Glycosidases"/>
    <property type="match status" value="1"/>
</dbReference>
<dbReference type="STRING" id="1480694.DC28_10135"/>
<dbReference type="Pfam" id="PF00128">
    <property type="entry name" value="Alpha-amylase"/>
    <property type="match status" value="1"/>
</dbReference>
<dbReference type="GO" id="GO:0005975">
    <property type="term" value="P:carbohydrate metabolic process"/>
    <property type="evidence" value="ECO:0007669"/>
    <property type="project" value="InterPro"/>
</dbReference>
<keyword evidence="3" id="KW-1185">Reference proteome</keyword>
<evidence type="ECO:0000313" key="3">
    <source>
        <dbReference type="Proteomes" id="UP000029692"/>
    </source>
</evidence>
<gene>
    <name evidence="2" type="ORF">DC28_10135</name>
</gene>
<proteinExistence type="predicted"/>
<reference evidence="2 3" key="1">
    <citation type="submission" date="2014-05" db="EMBL/GenBank/DDBJ databases">
        <title>De novo Genome Sequence of Spirocheata sp.</title>
        <authorList>
            <person name="Shivani Y."/>
            <person name="Subhash Y."/>
            <person name="Tushar L."/>
            <person name="Sasikala C."/>
            <person name="Ramana C.V."/>
        </authorList>
    </citation>
    <scope>NUCLEOTIDE SEQUENCE [LARGE SCALE GENOMIC DNA]</scope>
    <source>
        <strain evidence="2 3">JC230</strain>
    </source>
</reference>
<protein>
    <submittedName>
        <fullName evidence="2">Alpha-amylase</fullName>
    </submittedName>
</protein>
<accession>A0A098QVL1</accession>
<dbReference type="PANTHER" id="PTHR47786">
    <property type="entry name" value="ALPHA-1,4-GLUCAN:MALTOSE-1-PHOSPHATE MALTOSYLTRANSFERASE"/>
    <property type="match status" value="1"/>
</dbReference>
<dbReference type="RefSeq" id="WP_037548061.1">
    <property type="nucleotide sequence ID" value="NZ_JNUP01000065.1"/>
</dbReference>
<name>A0A098QVL1_9SPIO</name>
<evidence type="ECO:0000313" key="2">
    <source>
        <dbReference type="EMBL" id="KGE71621.1"/>
    </source>
</evidence>
<dbReference type="SUPFAM" id="SSF51445">
    <property type="entry name" value="(Trans)glycosidases"/>
    <property type="match status" value="1"/>
</dbReference>
<dbReference type="Proteomes" id="UP000029692">
    <property type="component" value="Unassembled WGS sequence"/>
</dbReference>
<dbReference type="InterPro" id="IPR017853">
    <property type="entry name" value="GH"/>
</dbReference>
<sequence>MALNTDLSLRNSTIYSLYLRNHSPEGTLRAAQGDLARIRNLGTDILWLLPIHPIGEKNRKGSAGSPYAIRDYRGINPEYGTLEDFTGFVEEAHRLGMKVMIDVVYNHTSPDSLLFEQHPEWFYQKPGGGPGNRVGEWYDIIDLDFSNQDLQDYLIDTLEYWLSLGVDGFRCDVAPLLPLEFWMLARERCEARKPGVIWLSESVEPRFLLEMRNRGYGCLSDGEIYRAFDVAYDYDSFDVFKLYLEGRADFEDFIDVKRRQQYILPGNYLKLRFTENHDQERSRHWIPDPRAHRNWTAFTAFEQGTFLVYGGQEVADPHRPDLFDKDPVRWETEPGFAGFIQKLTKVRRDPIHCQGFYQIHRTSTRGVVVATYRNTAEDLSVSRLRLGIFTLEDKRGTLDLTEVLPQGLLNLEAKNLLDGEPVRLTQGKTSIPREPVILDLL</sequence>
<evidence type="ECO:0000259" key="1">
    <source>
        <dbReference type="SMART" id="SM00642"/>
    </source>
</evidence>
<dbReference type="AlphaFoldDB" id="A0A098QVL1"/>
<dbReference type="CDD" id="cd11313">
    <property type="entry name" value="AmyAc_arch_bac_AmyA"/>
    <property type="match status" value="1"/>
</dbReference>
<dbReference type="eggNOG" id="COG0366">
    <property type="taxonomic scope" value="Bacteria"/>
</dbReference>
<comment type="caution">
    <text evidence="2">The sequence shown here is derived from an EMBL/GenBank/DDBJ whole genome shotgun (WGS) entry which is preliminary data.</text>
</comment>
<dbReference type="SMART" id="SM00642">
    <property type="entry name" value="Aamy"/>
    <property type="match status" value="1"/>
</dbReference>
<feature type="domain" description="Glycosyl hydrolase family 13 catalytic" evidence="1">
    <location>
        <begin position="13"/>
        <end position="347"/>
    </location>
</feature>
<dbReference type="PANTHER" id="PTHR47786:SF2">
    <property type="entry name" value="GLYCOSYL HYDROLASE FAMILY 13 CATALYTIC DOMAIN-CONTAINING PROTEIN"/>
    <property type="match status" value="1"/>
</dbReference>
<dbReference type="OrthoDB" id="9761875at2"/>